<feature type="domain" description="PAS" evidence="10">
    <location>
        <begin position="164"/>
        <end position="229"/>
    </location>
</feature>
<dbReference type="GO" id="GO:0005667">
    <property type="term" value="C:transcription regulator complex"/>
    <property type="evidence" value="ECO:0007669"/>
    <property type="project" value="InterPro"/>
</dbReference>
<comment type="subcellular location">
    <subcellularLocation>
        <location evidence="1">Nucleus</location>
    </subcellularLocation>
</comment>
<dbReference type="InterPro" id="IPR000014">
    <property type="entry name" value="PAS"/>
</dbReference>
<dbReference type="GO" id="GO:0048511">
    <property type="term" value="P:rhythmic process"/>
    <property type="evidence" value="ECO:0007669"/>
    <property type="project" value="UniProtKB-KW"/>
</dbReference>
<keyword evidence="5" id="KW-0238">DNA-binding</keyword>
<dbReference type="Proteomes" id="UP000694429">
    <property type="component" value="Chromosome 27"/>
</dbReference>
<dbReference type="PROSITE" id="PS50112">
    <property type="entry name" value="PAS"/>
    <property type="match status" value="2"/>
</dbReference>
<evidence type="ECO:0000256" key="7">
    <source>
        <dbReference type="ARBA" id="ARBA00023163"/>
    </source>
</evidence>
<evidence type="ECO:0000256" key="4">
    <source>
        <dbReference type="ARBA" id="ARBA00023108"/>
    </source>
</evidence>
<dbReference type="SUPFAM" id="SSF55785">
    <property type="entry name" value="PYP-like sensor domain (PAS domain)"/>
    <property type="match status" value="2"/>
</dbReference>
<keyword evidence="2" id="KW-0677">Repeat</keyword>
<dbReference type="Pfam" id="PF00010">
    <property type="entry name" value="HLH"/>
    <property type="match status" value="1"/>
</dbReference>
<dbReference type="FunFam" id="3.30.450.20:FF:000006">
    <property type="entry name" value="aryl hydrocarbon receptor nuclear translocator-like protein 1"/>
    <property type="match status" value="1"/>
</dbReference>
<feature type="domain" description="PAS" evidence="10">
    <location>
        <begin position="364"/>
        <end position="404"/>
    </location>
</feature>
<evidence type="ECO:0000259" key="10">
    <source>
        <dbReference type="PROSITE" id="PS50112"/>
    </source>
</evidence>
<dbReference type="GO" id="GO:0003677">
    <property type="term" value="F:DNA binding"/>
    <property type="evidence" value="ECO:0007669"/>
    <property type="project" value="UniProtKB-KW"/>
</dbReference>
<evidence type="ECO:0008006" key="14">
    <source>
        <dbReference type="Google" id="ProtNLM"/>
    </source>
</evidence>
<dbReference type="FunFam" id="3.30.450.20:FF:000010">
    <property type="entry name" value="Aryl hydrocarbon receptor nuclear translocator-like, isoform CRA_b"/>
    <property type="match status" value="1"/>
</dbReference>
<dbReference type="GO" id="GO:0005737">
    <property type="term" value="C:cytoplasm"/>
    <property type="evidence" value="ECO:0007669"/>
    <property type="project" value="InterPro"/>
</dbReference>
<dbReference type="Pfam" id="PF14598">
    <property type="entry name" value="PAS_11"/>
    <property type="match status" value="1"/>
</dbReference>
<dbReference type="InterPro" id="IPR013767">
    <property type="entry name" value="PAS_fold"/>
</dbReference>
<keyword evidence="8" id="KW-0539">Nucleus</keyword>
<evidence type="ECO:0000256" key="6">
    <source>
        <dbReference type="ARBA" id="ARBA00023159"/>
    </source>
</evidence>
<accession>A0A8C0PPI8</accession>
<evidence type="ECO:0000256" key="1">
    <source>
        <dbReference type="ARBA" id="ARBA00004123"/>
    </source>
</evidence>
<organism evidence="12 13">
    <name type="scientific">Canis lupus familiaris</name>
    <name type="common">Dog</name>
    <name type="synonym">Canis familiaris</name>
    <dbReference type="NCBI Taxonomy" id="9615"/>
    <lineage>
        <taxon>Eukaryota</taxon>
        <taxon>Metazoa</taxon>
        <taxon>Chordata</taxon>
        <taxon>Craniata</taxon>
        <taxon>Vertebrata</taxon>
        <taxon>Euteleostomi</taxon>
        <taxon>Mammalia</taxon>
        <taxon>Eutheria</taxon>
        <taxon>Laurasiatheria</taxon>
        <taxon>Carnivora</taxon>
        <taxon>Caniformia</taxon>
        <taxon>Canidae</taxon>
        <taxon>Canis</taxon>
    </lineage>
</organism>
<evidence type="ECO:0000256" key="8">
    <source>
        <dbReference type="ARBA" id="ARBA00023242"/>
    </source>
</evidence>
<dbReference type="Gene3D" id="4.10.280.10">
    <property type="entry name" value="Helix-loop-helix DNA-binding domain"/>
    <property type="match status" value="1"/>
</dbReference>
<evidence type="ECO:0000256" key="3">
    <source>
        <dbReference type="ARBA" id="ARBA00023015"/>
    </source>
</evidence>
<protein>
    <recommendedName>
        <fullName evidence="14">Aryl hydrocarbon receptor nuclear translocator like 2</fullName>
    </recommendedName>
</protein>
<keyword evidence="4" id="KW-0090">Biological rhythms</keyword>
<dbReference type="AlphaFoldDB" id="A0A8C0PPI8"/>
<evidence type="ECO:0000256" key="9">
    <source>
        <dbReference type="SAM" id="MobiDB-lite"/>
    </source>
</evidence>
<dbReference type="PANTHER" id="PTHR23042">
    <property type="entry name" value="CIRCADIAN PROTEIN CLOCK/ARNT/BMAL/PAS"/>
    <property type="match status" value="1"/>
</dbReference>
<dbReference type="GO" id="GO:0005634">
    <property type="term" value="C:nucleus"/>
    <property type="evidence" value="ECO:0007669"/>
    <property type="project" value="UniProtKB-SubCell"/>
</dbReference>
<dbReference type="InterPro" id="IPR011598">
    <property type="entry name" value="bHLH_dom"/>
</dbReference>
<proteinExistence type="predicted"/>
<sequence>MAAAEEAAAPDRILIDENQCISPVISSHMSQWTKPTALGSLSPHVIEFPRKRKGSDSDPSQSGIMTEKMVEKLSKNPFTYLLSTRIEISASSGSREAHSQTEKRRRDKMNNLIEELSAMIPQCNPVPRKLDKLTVLRMAVQHLKSLKGMTSSYAGDNYRPSFIQDNELRHLILKTAEGFLFVVGCERGKILFVSKSVSKILNYDQASLTGRSLFDFLHPKDVAKVKEQLSSSDISPREKLIDAKTGLQVHGNFHSGRTHVYSGSRRSFFCRMKSCKISVKEEHECLSTSKKKDHRKFCTIHCTGYLRSWPPNIVGLEEERDNKKNSSNFTCLVAIGRLHPYIVPQNSGEIKVKPTEFITRFAMNGKFVYVDQRATAILGYLPQELLGTSCYEYFHQDDHSNLTDKHKLQSKEKIFTDSYKFRKKDGSFVTLKSQWFSFTNPWTKELEYIVSVNTLVLGHSEMREVSLLPCSSQSSEESSKQSCISVPGMSAGIVLGAGSIGTDIVNEVLDLQRLQSPSLDDSSPTDLMKDSCAINSRKTSKKELIPLNSSEIGKSEATRRNQSAVPPHSHEPLLGENAQLDFDALCDNDDTAMAAFMNYFEAEGGLGDPGDFSDIHWTL</sequence>
<dbReference type="GO" id="GO:0046983">
    <property type="term" value="F:protein dimerization activity"/>
    <property type="evidence" value="ECO:0007669"/>
    <property type="project" value="InterPro"/>
</dbReference>
<dbReference type="InterPro" id="IPR036638">
    <property type="entry name" value="HLH_DNA-bd_sf"/>
</dbReference>
<evidence type="ECO:0000313" key="13">
    <source>
        <dbReference type="Proteomes" id="UP000694429"/>
    </source>
</evidence>
<dbReference type="PRINTS" id="PR00785">
    <property type="entry name" value="NCTRNSLOCATR"/>
</dbReference>
<keyword evidence="6" id="KW-0010">Activator</keyword>
<dbReference type="SUPFAM" id="SSF47459">
    <property type="entry name" value="HLH, helix-loop-helix DNA-binding domain"/>
    <property type="match status" value="1"/>
</dbReference>
<keyword evidence="7" id="KW-0804">Transcription</keyword>
<feature type="domain" description="BHLH" evidence="11">
    <location>
        <begin position="93"/>
        <end position="146"/>
    </location>
</feature>
<dbReference type="InterPro" id="IPR035965">
    <property type="entry name" value="PAS-like_dom_sf"/>
</dbReference>
<dbReference type="CDD" id="cd11469">
    <property type="entry name" value="bHLH-PAS_ARNTL2_PASD9"/>
    <property type="match status" value="1"/>
</dbReference>
<evidence type="ECO:0000256" key="2">
    <source>
        <dbReference type="ARBA" id="ARBA00022737"/>
    </source>
</evidence>
<dbReference type="Pfam" id="PF00989">
    <property type="entry name" value="PAS"/>
    <property type="match status" value="1"/>
</dbReference>
<dbReference type="NCBIfam" id="TIGR00229">
    <property type="entry name" value="sensory_box"/>
    <property type="match status" value="1"/>
</dbReference>
<dbReference type="PROSITE" id="PS50888">
    <property type="entry name" value="BHLH"/>
    <property type="match status" value="1"/>
</dbReference>
<dbReference type="Gene3D" id="3.30.450.20">
    <property type="entry name" value="PAS domain"/>
    <property type="match status" value="2"/>
</dbReference>
<evidence type="ECO:0000256" key="5">
    <source>
        <dbReference type="ARBA" id="ARBA00023125"/>
    </source>
</evidence>
<evidence type="ECO:0000313" key="12">
    <source>
        <dbReference type="Ensembl" id="ENSCAFP00030042097.1"/>
    </source>
</evidence>
<dbReference type="SMART" id="SM00091">
    <property type="entry name" value="PAS"/>
    <property type="match status" value="2"/>
</dbReference>
<reference evidence="12" key="1">
    <citation type="submission" date="2019-03" db="EMBL/GenBank/DDBJ databases">
        <authorList>
            <person name="Warren W.C."/>
            <person name="Johnson G.S."/>
        </authorList>
    </citation>
    <scope>NUCLEOTIDE SEQUENCE [LARGE SCALE GENOMIC DNA]</scope>
    <source>
        <strain evidence="12">Basenji</strain>
    </source>
</reference>
<name>A0A8C0PPI8_CANLF</name>
<dbReference type="CDD" id="cd00130">
    <property type="entry name" value="PAS"/>
    <property type="match status" value="2"/>
</dbReference>
<dbReference type="InterPro" id="IPR001067">
    <property type="entry name" value="Nuc_translocat"/>
</dbReference>
<dbReference type="SMART" id="SM00353">
    <property type="entry name" value="HLH"/>
    <property type="match status" value="1"/>
</dbReference>
<dbReference type="GO" id="GO:0003700">
    <property type="term" value="F:DNA-binding transcription factor activity"/>
    <property type="evidence" value="ECO:0007669"/>
    <property type="project" value="InterPro"/>
</dbReference>
<dbReference type="Ensembl" id="ENSCAFT00030048115.1">
    <property type="protein sequence ID" value="ENSCAFP00030042097.1"/>
    <property type="gene ID" value="ENSCAFG00030025913.1"/>
</dbReference>
<dbReference type="InterPro" id="IPR050933">
    <property type="entry name" value="Circadian_TF"/>
</dbReference>
<reference evidence="12" key="2">
    <citation type="submission" date="2025-08" db="UniProtKB">
        <authorList>
            <consortium name="Ensembl"/>
        </authorList>
    </citation>
    <scope>IDENTIFICATION</scope>
</reference>
<feature type="region of interest" description="Disordered" evidence="9">
    <location>
        <begin position="548"/>
        <end position="574"/>
    </location>
</feature>
<evidence type="ECO:0000259" key="11">
    <source>
        <dbReference type="PROSITE" id="PS50888"/>
    </source>
</evidence>
<keyword evidence="3" id="KW-0805">Transcription regulation</keyword>